<gene>
    <name evidence="2" type="ORF">SS50377_13715</name>
</gene>
<feature type="compositionally biased region" description="Basic and acidic residues" evidence="1">
    <location>
        <begin position="211"/>
        <end position="221"/>
    </location>
</feature>
<feature type="region of interest" description="Disordered" evidence="1">
    <location>
        <begin position="89"/>
        <end position="131"/>
    </location>
</feature>
<proteinExistence type="predicted"/>
<dbReference type="VEuPathDB" id="GiardiaDB:SS50377_24080"/>
<sequence>MMTMQTFGISPGCSLPWGAGGLALVELAVARLVPHHERELDAVAVVDVEQARRQLNALALVPDQRLQPRLRQVVARQRLEHVPVPWHRLGQLPVGEGDEGGEQCDRDEGEQGPNRAGRPSDSPRCRGYLGGLHVHLAPEPGADGLQHKVVRGSWPDQKRGYYVLPSDQHQQERQPDRADDDRRQQHPVDDVPSDGQQKRGERVGGGLLARDQQRAGEQGRHAEDVALEQREAGDALHLAPQLGVVDADHHEEHREVEHHARRDGSGDLRLGAKQLERGEHGRQQARVQHVHEHREQEKRPLRDLLVLGWPQHEALQPCDEGGEDGIEHQHRQRRMHIMERRVQTRRRARAERWMVATQTRQTRMQSARCQLAGDYLEVSRPSSVPYAAAPSRGSRRGAFGRHASRREELPSLAAPEVAKFHQRQLYFPMLVCSWPHSYVFPCFGQARGLRWVASEYAAACYAGTRLYPVRMPGPAKRSCGYGAGSRELGEESCQRGCWLRLSVKKWRTLIYCLSQKIIHINQYHHDNFQTSQFLQNNIFDTNHLIFLLGPTKSLCKGSTCSIRGSFGSVHVYSVHQMDLVISIENAYSLFQLFQRYILNESY</sequence>
<reference evidence="2" key="1">
    <citation type="journal article" date="2014" name="PLoS Genet.">
        <title>The Genome of Spironucleus salmonicida Highlights a Fish Pathogen Adapted to Fluctuating Environments.</title>
        <authorList>
            <person name="Xu F."/>
            <person name="Jerlstrom-Hultqvist J."/>
            <person name="Einarsson E."/>
            <person name="Astvaldsson A."/>
            <person name="Svard S.G."/>
            <person name="Andersson J.O."/>
        </authorList>
    </citation>
    <scope>NUCLEOTIDE SEQUENCE</scope>
</reference>
<feature type="compositionally biased region" description="Acidic residues" evidence="1">
    <location>
        <begin position="96"/>
        <end position="110"/>
    </location>
</feature>
<evidence type="ECO:0000256" key="1">
    <source>
        <dbReference type="SAM" id="MobiDB-lite"/>
    </source>
</evidence>
<dbReference type="AlphaFoldDB" id="V6LNU3"/>
<name>V6LNU3_9EUKA</name>
<accession>V6LNU3</accession>
<feature type="compositionally biased region" description="Basic and acidic residues" evidence="1">
    <location>
        <begin position="169"/>
        <end position="189"/>
    </location>
</feature>
<evidence type="ECO:0000313" key="2">
    <source>
        <dbReference type="EMBL" id="EST46270.1"/>
    </source>
</evidence>
<protein>
    <submittedName>
        <fullName evidence="2">Uncharacterized protein</fullName>
    </submittedName>
</protein>
<dbReference type="EMBL" id="KI546080">
    <property type="protein sequence ID" value="EST46270.1"/>
    <property type="molecule type" value="Genomic_DNA"/>
</dbReference>
<organism evidence="2">
    <name type="scientific">Spironucleus salmonicida</name>
    <dbReference type="NCBI Taxonomy" id="348837"/>
    <lineage>
        <taxon>Eukaryota</taxon>
        <taxon>Metamonada</taxon>
        <taxon>Diplomonadida</taxon>
        <taxon>Hexamitidae</taxon>
        <taxon>Hexamitinae</taxon>
        <taxon>Spironucleus</taxon>
    </lineage>
</organism>
<feature type="region of interest" description="Disordered" evidence="1">
    <location>
        <begin position="158"/>
        <end position="221"/>
    </location>
</feature>